<evidence type="ECO:0000313" key="2">
    <source>
        <dbReference type="EMBL" id="KAF0896600.1"/>
    </source>
</evidence>
<proteinExistence type="predicted"/>
<comment type="caution">
    <text evidence="2">The sequence shown here is derived from an EMBL/GenBank/DDBJ whole genome shotgun (WGS) entry which is preliminary data.</text>
</comment>
<feature type="compositionally biased region" description="Basic and acidic residues" evidence="1">
    <location>
        <begin position="42"/>
        <end position="63"/>
    </location>
</feature>
<evidence type="ECO:0000256" key="1">
    <source>
        <dbReference type="SAM" id="MobiDB-lite"/>
    </source>
</evidence>
<name>A0A6G1C8X1_9ORYZ</name>
<sequence>MTNTIRRLASRQNTTSVRLFEILDRCAWAKEALQCNSQKPKLVQEKKPIKEEASTSKLSEKPKARLNSQGK</sequence>
<feature type="region of interest" description="Disordered" evidence="1">
    <location>
        <begin position="37"/>
        <end position="71"/>
    </location>
</feature>
<accession>A0A6G1C8X1</accession>
<gene>
    <name evidence="2" type="ORF">E2562_026303</name>
</gene>
<organism evidence="2 3">
    <name type="scientific">Oryza meyeriana var. granulata</name>
    <dbReference type="NCBI Taxonomy" id="110450"/>
    <lineage>
        <taxon>Eukaryota</taxon>
        <taxon>Viridiplantae</taxon>
        <taxon>Streptophyta</taxon>
        <taxon>Embryophyta</taxon>
        <taxon>Tracheophyta</taxon>
        <taxon>Spermatophyta</taxon>
        <taxon>Magnoliopsida</taxon>
        <taxon>Liliopsida</taxon>
        <taxon>Poales</taxon>
        <taxon>Poaceae</taxon>
        <taxon>BOP clade</taxon>
        <taxon>Oryzoideae</taxon>
        <taxon>Oryzeae</taxon>
        <taxon>Oryzinae</taxon>
        <taxon>Oryza</taxon>
        <taxon>Oryza meyeriana</taxon>
    </lineage>
</organism>
<evidence type="ECO:0000313" key="3">
    <source>
        <dbReference type="Proteomes" id="UP000479710"/>
    </source>
</evidence>
<protein>
    <submittedName>
        <fullName evidence="2">Uncharacterized protein</fullName>
    </submittedName>
</protein>
<reference evidence="2 3" key="1">
    <citation type="submission" date="2019-11" db="EMBL/GenBank/DDBJ databases">
        <title>Whole genome sequence of Oryza granulata.</title>
        <authorList>
            <person name="Li W."/>
        </authorList>
    </citation>
    <scope>NUCLEOTIDE SEQUENCE [LARGE SCALE GENOMIC DNA]</scope>
    <source>
        <strain evidence="3">cv. Menghai</strain>
        <tissue evidence="2">Leaf</tissue>
    </source>
</reference>
<dbReference type="Proteomes" id="UP000479710">
    <property type="component" value="Unassembled WGS sequence"/>
</dbReference>
<dbReference type="AlphaFoldDB" id="A0A6G1C8X1"/>
<dbReference type="EMBL" id="SPHZ02000010">
    <property type="protein sequence ID" value="KAF0896600.1"/>
    <property type="molecule type" value="Genomic_DNA"/>
</dbReference>
<keyword evidence="3" id="KW-1185">Reference proteome</keyword>